<dbReference type="InterPro" id="IPR013151">
    <property type="entry name" value="Immunoglobulin_dom"/>
</dbReference>
<evidence type="ECO:0000313" key="4">
    <source>
        <dbReference type="EMBL" id="CAC5372758.1"/>
    </source>
</evidence>
<proteinExistence type="predicted"/>
<keyword evidence="1" id="KW-1133">Transmembrane helix</keyword>
<dbReference type="InterPro" id="IPR003599">
    <property type="entry name" value="Ig_sub"/>
</dbReference>
<name>A0A6J8ASW1_MYTCO</name>
<dbReference type="Proteomes" id="UP000507470">
    <property type="component" value="Unassembled WGS sequence"/>
</dbReference>
<feature type="chain" id="PRO_5027095310" description="Ig-like domain-containing protein" evidence="2">
    <location>
        <begin position="21"/>
        <end position="428"/>
    </location>
</feature>
<reference evidence="4 5" key="1">
    <citation type="submission" date="2020-06" db="EMBL/GenBank/DDBJ databases">
        <authorList>
            <person name="Li R."/>
            <person name="Bekaert M."/>
        </authorList>
    </citation>
    <scope>NUCLEOTIDE SEQUENCE [LARGE SCALE GENOMIC DNA]</scope>
    <source>
        <strain evidence="5">wild</strain>
    </source>
</reference>
<dbReference type="OrthoDB" id="6162635at2759"/>
<feature type="signal peptide" evidence="2">
    <location>
        <begin position="1"/>
        <end position="20"/>
    </location>
</feature>
<dbReference type="SMART" id="SM00409">
    <property type="entry name" value="IG"/>
    <property type="match status" value="1"/>
</dbReference>
<dbReference type="Pfam" id="PF00047">
    <property type="entry name" value="ig"/>
    <property type="match status" value="1"/>
</dbReference>
<dbReference type="InterPro" id="IPR007110">
    <property type="entry name" value="Ig-like_dom"/>
</dbReference>
<keyword evidence="5" id="KW-1185">Reference proteome</keyword>
<evidence type="ECO:0000256" key="1">
    <source>
        <dbReference type="SAM" id="Phobius"/>
    </source>
</evidence>
<evidence type="ECO:0000313" key="5">
    <source>
        <dbReference type="Proteomes" id="UP000507470"/>
    </source>
</evidence>
<dbReference type="EMBL" id="CACVKT020001865">
    <property type="protein sequence ID" value="CAC5372758.1"/>
    <property type="molecule type" value="Genomic_DNA"/>
</dbReference>
<dbReference type="AlphaFoldDB" id="A0A6J8ASW1"/>
<evidence type="ECO:0000256" key="2">
    <source>
        <dbReference type="SAM" id="SignalP"/>
    </source>
</evidence>
<sequence length="428" mass="48369">MYHLMKVCFIFMSICGLNVSSLFWKEIFRVKNQTGMKVFDFWRMTNVHCGYNETNNLYRHDYIDRINKTCINVWYNMFNPGSGYYIKYTQTGQDEMSNNLELLLQKTPDYVPSSIRTEEFEQFLTNQGNYEYLNLKQDSSKIYTGIYFDPFDPANSPKFVYSPSGSPYTANTDPMTFSNIEIADQFVITLQMFDDCEFDARSQIQNSGPCPVPTIPTVYTSMTYVTTHPGATLNLDCSYDSIVDVSGVKWAFTDTNNVYREVNETTNSSKYGGSTNSTPSLTVNSFSQSDEGLYRCIVENFMGPGISSVINASLAPYVEPMCPCNCEYKDKLDFWAAQNQTNHTMEELREILAPVLQKLEKELKVDTSNLSSTVNKRISAKDSRPSAQKLGMLGIVFLSLIVGGIILVDITSLPRHCETAKNICTGGS</sequence>
<dbReference type="InterPro" id="IPR013783">
    <property type="entry name" value="Ig-like_fold"/>
</dbReference>
<dbReference type="SMART" id="SM00408">
    <property type="entry name" value="IGc2"/>
    <property type="match status" value="1"/>
</dbReference>
<dbReference type="InterPro" id="IPR003598">
    <property type="entry name" value="Ig_sub2"/>
</dbReference>
<keyword evidence="1" id="KW-0472">Membrane</keyword>
<protein>
    <recommendedName>
        <fullName evidence="3">Ig-like domain-containing protein</fullName>
    </recommendedName>
</protein>
<dbReference type="InterPro" id="IPR036179">
    <property type="entry name" value="Ig-like_dom_sf"/>
</dbReference>
<accession>A0A6J8ASW1</accession>
<feature type="transmembrane region" description="Helical" evidence="1">
    <location>
        <begin position="390"/>
        <end position="408"/>
    </location>
</feature>
<gene>
    <name evidence="4" type="ORF">MCOR_10756</name>
</gene>
<dbReference type="Gene3D" id="2.60.40.10">
    <property type="entry name" value="Immunoglobulins"/>
    <property type="match status" value="1"/>
</dbReference>
<organism evidence="4 5">
    <name type="scientific">Mytilus coruscus</name>
    <name type="common">Sea mussel</name>
    <dbReference type="NCBI Taxonomy" id="42192"/>
    <lineage>
        <taxon>Eukaryota</taxon>
        <taxon>Metazoa</taxon>
        <taxon>Spiralia</taxon>
        <taxon>Lophotrochozoa</taxon>
        <taxon>Mollusca</taxon>
        <taxon>Bivalvia</taxon>
        <taxon>Autobranchia</taxon>
        <taxon>Pteriomorphia</taxon>
        <taxon>Mytilida</taxon>
        <taxon>Mytiloidea</taxon>
        <taxon>Mytilidae</taxon>
        <taxon>Mytilinae</taxon>
        <taxon>Mytilus</taxon>
    </lineage>
</organism>
<dbReference type="PROSITE" id="PS50835">
    <property type="entry name" value="IG_LIKE"/>
    <property type="match status" value="1"/>
</dbReference>
<keyword evidence="1" id="KW-0812">Transmembrane</keyword>
<feature type="domain" description="Ig-like" evidence="3">
    <location>
        <begin position="216"/>
        <end position="313"/>
    </location>
</feature>
<dbReference type="SUPFAM" id="SSF48726">
    <property type="entry name" value="Immunoglobulin"/>
    <property type="match status" value="1"/>
</dbReference>
<evidence type="ECO:0000259" key="3">
    <source>
        <dbReference type="PROSITE" id="PS50835"/>
    </source>
</evidence>
<keyword evidence="2" id="KW-0732">Signal</keyword>